<dbReference type="InterPro" id="IPR052784">
    <property type="entry name" value="Perforin-1_pore-forming"/>
</dbReference>
<dbReference type="SUPFAM" id="SSF49562">
    <property type="entry name" value="C2 domain (Calcium/lipid-binding domain, CaLB)"/>
    <property type="match status" value="1"/>
</dbReference>
<accession>A0A3Q2QPS3</accession>
<evidence type="ECO:0000256" key="1">
    <source>
        <dbReference type="ARBA" id="ARBA00022729"/>
    </source>
</evidence>
<dbReference type="PANTHER" id="PTHR46096">
    <property type="entry name" value="PERFORIN-1"/>
    <property type="match status" value="1"/>
</dbReference>
<sequence>MLCLQPPEAMASSIPLIVLLLCSVGVAHSDLRVYNLRATGLRPDQTSSADGFVKVYCGSRFLGQTHVYNNHPNPSWPESFSYPRAKHNDNLRVRVYDKDVVFDDELGSCSTRIRRGNSNMHCSLRKGGTLFFSYSFS</sequence>
<organism evidence="4 5">
    <name type="scientific">Fundulus heteroclitus</name>
    <name type="common">Killifish</name>
    <name type="synonym">Mummichog</name>
    <dbReference type="NCBI Taxonomy" id="8078"/>
    <lineage>
        <taxon>Eukaryota</taxon>
        <taxon>Metazoa</taxon>
        <taxon>Chordata</taxon>
        <taxon>Craniata</taxon>
        <taxon>Vertebrata</taxon>
        <taxon>Euteleostomi</taxon>
        <taxon>Actinopterygii</taxon>
        <taxon>Neopterygii</taxon>
        <taxon>Teleostei</taxon>
        <taxon>Neoteleostei</taxon>
        <taxon>Acanthomorphata</taxon>
        <taxon>Ovalentaria</taxon>
        <taxon>Atherinomorphae</taxon>
        <taxon>Cyprinodontiformes</taxon>
        <taxon>Fundulidae</taxon>
        <taxon>Fundulus</taxon>
    </lineage>
</organism>
<dbReference type="GO" id="GO:0016020">
    <property type="term" value="C:membrane"/>
    <property type="evidence" value="ECO:0007669"/>
    <property type="project" value="TreeGrafter"/>
</dbReference>
<dbReference type="STRING" id="8078.ENSFHEP00000029656"/>
<reference evidence="4" key="2">
    <citation type="submission" date="2025-09" db="UniProtKB">
        <authorList>
            <consortium name="Ensembl"/>
        </authorList>
    </citation>
    <scope>IDENTIFICATION</scope>
</reference>
<dbReference type="Proteomes" id="UP000265000">
    <property type="component" value="Unplaced"/>
</dbReference>
<dbReference type="GO" id="GO:0001771">
    <property type="term" value="P:immunological synapse formation"/>
    <property type="evidence" value="ECO:0007669"/>
    <property type="project" value="TreeGrafter"/>
</dbReference>
<dbReference type="PANTHER" id="PTHR46096:SF3">
    <property type="entry name" value="PERFORIN-1"/>
    <property type="match status" value="1"/>
</dbReference>
<dbReference type="PROSITE" id="PS50004">
    <property type="entry name" value="C2"/>
    <property type="match status" value="1"/>
</dbReference>
<feature type="chain" id="PRO_5018555021" description="C2 domain-containing protein" evidence="2">
    <location>
        <begin position="30"/>
        <end position="137"/>
    </location>
</feature>
<evidence type="ECO:0000256" key="2">
    <source>
        <dbReference type="SAM" id="SignalP"/>
    </source>
</evidence>
<keyword evidence="5" id="KW-1185">Reference proteome</keyword>
<protein>
    <recommendedName>
        <fullName evidence="3">C2 domain-containing protein</fullName>
    </recommendedName>
</protein>
<evidence type="ECO:0000313" key="4">
    <source>
        <dbReference type="Ensembl" id="ENSFHEP00000029656.1"/>
    </source>
</evidence>
<dbReference type="AlphaFoldDB" id="A0A3Q2QPS3"/>
<dbReference type="GO" id="GO:0051607">
    <property type="term" value="P:defense response to virus"/>
    <property type="evidence" value="ECO:0007669"/>
    <property type="project" value="TreeGrafter"/>
</dbReference>
<name>A0A3Q2QPS3_FUNHE</name>
<feature type="domain" description="C2" evidence="3">
    <location>
        <begin position="5"/>
        <end position="126"/>
    </location>
</feature>
<feature type="signal peptide" evidence="2">
    <location>
        <begin position="1"/>
        <end position="29"/>
    </location>
</feature>
<dbReference type="Gene3D" id="2.60.40.150">
    <property type="entry name" value="C2 domain"/>
    <property type="match status" value="1"/>
</dbReference>
<keyword evidence="1 2" id="KW-0732">Signal</keyword>
<dbReference type="SMART" id="SM00239">
    <property type="entry name" value="C2"/>
    <property type="match status" value="1"/>
</dbReference>
<dbReference type="InterPro" id="IPR000008">
    <property type="entry name" value="C2_dom"/>
</dbReference>
<reference evidence="4" key="1">
    <citation type="submission" date="2025-08" db="UniProtKB">
        <authorList>
            <consortium name="Ensembl"/>
        </authorList>
    </citation>
    <scope>IDENTIFICATION</scope>
</reference>
<dbReference type="GeneTree" id="ENSGT00390000012710"/>
<dbReference type="Ensembl" id="ENSFHET00000020440.1">
    <property type="protein sequence ID" value="ENSFHEP00000029656.1"/>
    <property type="gene ID" value="ENSFHEG00000014481.1"/>
</dbReference>
<evidence type="ECO:0000259" key="3">
    <source>
        <dbReference type="PROSITE" id="PS50004"/>
    </source>
</evidence>
<dbReference type="GO" id="GO:0022829">
    <property type="term" value="F:wide pore channel activity"/>
    <property type="evidence" value="ECO:0007669"/>
    <property type="project" value="TreeGrafter"/>
</dbReference>
<dbReference type="InterPro" id="IPR035892">
    <property type="entry name" value="C2_domain_sf"/>
</dbReference>
<proteinExistence type="predicted"/>
<dbReference type="Pfam" id="PF00168">
    <property type="entry name" value="C2"/>
    <property type="match status" value="1"/>
</dbReference>
<evidence type="ECO:0000313" key="5">
    <source>
        <dbReference type="Proteomes" id="UP000265000"/>
    </source>
</evidence>
<dbReference type="GO" id="GO:0001913">
    <property type="term" value="P:T cell mediated cytotoxicity"/>
    <property type="evidence" value="ECO:0007669"/>
    <property type="project" value="TreeGrafter"/>
</dbReference>